<evidence type="ECO:0000256" key="1">
    <source>
        <dbReference type="SAM" id="Phobius"/>
    </source>
</evidence>
<evidence type="ECO:0000313" key="3">
    <source>
        <dbReference type="Proteomes" id="UP000000674"/>
    </source>
</evidence>
<keyword evidence="1" id="KW-0472">Membrane</keyword>
<protein>
    <submittedName>
        <fullName evidence="2">Uncharacterized protein</fullName>
    </submittedName>
</protein>
<reference evidence="2 3" key="1">
    <citation type="submission" date="2006-10" db="EMBL/GenBank/DDBJ databases">
        <title>Complete sequence of Methanosaeta thermophila PT.</title>
        <authorList>
            <consortium name="US DOE Joint Genome Institute"/>
            <person name="Copeland A."/>
            <person name="Lucas S."/>
            <person name="Lapidus A."/>
            <person name="Barry K."/>
            <person name="Detter J.C."/>
            <person name="Glavina del Rio T."/>
            <person name="Hammon N."/>
            <person name="Israni S."/>
            <person name="Pitluck S."/>
            <person name="Chain P."/>
            <person name="Malfatti S."/>
            <person name="Shin M."/>
            <person name="Vergez L."/>
            <person name="Schmutz J."/>
            <person name="Larimer F."/>
            <person name="Land M."/>
            <person name="Hauser L."/>
            <person name="Kyrpides N."/>
            <person name="Kim E."/>
            <person name="Smith K.S."/>
            <person name="Ingram-Smith C."/>
            <person name="Richardson P."/>
        </authorList>
    </citation>
    <scope>NUCLEOTIDE SEQUENCE [LARGE SCALE GENOMIC DNA]</scope>
    <source>
        <strain evidence="3">DSM 6194 / JCM 14653 / NBRC 101360 / PT</strain>
    </source>
</reference>
<dbReference type="HOGENOM" id="CLU_2662431_0_0_2"/>
<dbReference type="Proteomes" id="UP000000674">
    <property type="component" value="Chromosome"/>
</dbReference>
<accession>A0B9T0</accession>
<name>A0B9T0_METTP</name>
<organism evidence="2 3">
    <name type="scientific">Methanothrix thermoacetophila (strain DSM 6194 / JCM 14653 / NBRC 101360 / PT)</name>
    <name type="common">Methanosaeta thermophila</name>
    <dbReference type="NCBI Taxonomy" id="349307"/>
    <lineage>
        <taxon>Archaea</taxon>
        <taxon>Methanobacteriati</taxon>
        <taxon>Methanobacteriota</taxon>
        <taxon>Stenosarchaea group</taxon>
        <taxon>Methanomicrobia</taxon>
        <taxon>Methanotrichales</taxon>
        <taxon>Methanotrichaceae</taxon>
        <taxon>Methanothrix</taxon>
    </lineage>
</organism>
<dbReference type="STRING" id="349307.Mthe_1688"/>
<sequence length="75" mass="8796">MPEPDLDDLQPIIYITHQHIVSLMSRFKKRDRNLILLILAVILVIVLWGPLMWLAKLVVFVIAVYVVYQLLKENL</sequence>
<keyword evidence="1" id="KW-1133">Transmembrane helix</keyword>
<dbReference type="AlphaFoldDB" id="A0B9T0"/>
<keyword evidence="1" id="KW-0812">Transmembrane</keyword>
<dbReference type="KEGG" id="mtp:Mthe_1688"/>
<dbReference type="EMBL" id="CP000477">
    <property type="protein sequence ID" value="ABK15454.1"/>
    <property type="molecule type" value="Genomic_DNA"/>
</dbReference>
<gene>
    <name evidence="2" type="ordered locus">Mthe_1688</name>
</gene>
<evidence type="ECO:0000313" key="2">
    <source>
        <dbReference type="EMBL" id="ABK15454.1"/>
    </source>
</evidence>
<proteinExistence type="predicted"/>
<feature type="transmembrane region" description="Helical" evidence="1">
    <location>
        <begin position="34"/>
        <end position="67"/>
    </location>
</feature>
<keyword evidence="3" id="KW-1185">Reference proteome</keyword>